<sequence>MSYFVKRLPDDLISIIRDYVLSVDIKLSLLYQKYEIDEKFIKKMLKGFNSKQLESINWKYLYYRIFTVSPPMCDNRNLTPIFEYIHDESYSCVDRNLNIFWTTKYKVYCKSVKGFCLWNAITRSDYYSHNIHTEIDRKRQQKSNIITGLFYIKNGRWSSSVDEFNWYMCNVEYELLRALMILYQEKIAKKDENVKDESVKDENVKDESVKMIT</sequence>
<dbReference type="AlphaFoldDB" id="A0A6C0E530"/>
<reference evidence="1" key="1">
    <citation type="journal article" date="2020" name="Nature">
        <title>Giant virus diversity and host interactions through global metagenomics.</title>
        <authorList>
            <person name="Schulz F."/>
            <person name="Roux S."/>
            <person name="Paez-Espino D."/>
            <person name="Jungbluth S."/>
            <person name="Walsh D.A."/>
            <person name="Denef V.J."/>
            <person name="McMahon K.D."/>
            <person name="Konstantinidis K.T."/>
            <person name="Eloe-Fadrosh E.A."/>
            <person name="Kyrpides N.C."/>
            <person name="Woyke T."/>
        </authorList>
    </citation>
    <scope>NUCLEOTIDE SEQUENCE</scope>
    <source>
        <strain evidence="1">GVMAG-M-3300023179-116</strain>
    </source>
</reference>
<dbReference type="EMBL" id="MN739732">
    <property type="protein sequence ID" value="QHT23563.1"/>
    <property type="molecule type" value="Genomic_DNA"/>
</dbReference>
<proteinExistence type="predicted"/>
<evidence type="ECO:0000313" key="1">
    <source>
        <dbReference type="EMBL" id="QHT23563.1"/>
    </source>
</evidence>
<name>A0A6C0E530_9ZZZZ</name>
<accession>A0A6C0E530</accession>
<organism evidence="1">
    <name type="scientific">viral metagenome</name>
    <dbReference type="NCBI Taxonomy" id="1070528"/>
    <lineage>
        <taxon>unclassified sequences</taxon>
        <taxon>metagenomes</taxon>
        <taxon>organismal metagenomes</taxon>
    </lineage>
</organism>
<protein>
    <submittedName>
        <fullName evidence="1">Uncharacterized protein</fullName>
    </submittedName>
</protein>